<dbReference type="PRINTS" id="PR00412">
    <property type="entry name" value="EPOXHYDRLASE"/>
</dbReference>
<feature type="domain" description="AB hydrolase-1" evidence="1">
    <location>
        <begin position="67"/>
        <end position="299"/>
    </location>
</feature>
<accession>A0A7C4KHP6</accession>
<sequence length="319" mass="35891">MPSHLTRKLRILAAFLLGVVILWGAYTAYDQEKLPLDENARASAPGDFVELPDGMVHYELTGPVTGPLVVLVHGFSAPLFTWDRNAPALAQAGFRVLRFDLYGRGFSDRPPGPYNLELFLRQISGLLQALEIQQPVHLVGLSMGGALVAAFANQYPERVASVTLVDPQVVQITPPTIFPVNLPGVGEYLYTVYIQPYILARQEDSFYNPALLPEWQARYRIQMQYRGFRRALISTLRYFDIDPMTEYARLGKTGKPVLLVMGEEDRTVPISYARDLLERLPGARFQPLPEAGHVSNYERADLFNPLVIEFLKFLTGREP</sequence>
<dbReference type="Gene3D" id="3.40.50.1820">
    <property type="entry name" value="alpha/beta hydrolase"/>
    <property type="match status" value="1"/>
</dbReference>
<gene>
    <name evidence="2" type="ORF">ENT37_09250</name>
</gene>
<dbReference type="PANTHER" id="PTHR43689">
    <property type="entry name" value="HYDROLASE"/>
    <property type="match status" value="1"/>
</dbReference>
<name>A0A7C4KHP6_9CHLR</name>
<evidence type="ECO:0000259" key="1">
    <source>
        <dbReference type="Pfam" id="PF00561"/>
    </source>
</evidence>
<reference evidence="2" key="1">
    <citation type="journal article" date="2020" name="mSystems">
        <title>Genome- and Community-Level Interaction Insights into Carbon Utilization and Element Cycling Functions of Hydrothermarchaeota in Hydrothermal Sediment.</title>
        <authorList>
            <person name="Zhou Z."/>
            <person name="Liu Y."/>
            <person name="Xu W."/>
            <person name="Pan J."/>
            <person name="Luo Z.H."/>
            <person name="Li M."/>
        </authorList>
    </citation>
    <scope>NUCLEOTIDE SEQUENCE [LARGE SCALE GENOMIC DNA]</scope>
    <source>
        <strain evidence="2">SpSt-573</strain>
    </source>
</reference>
<keyword evidence="2" id="KW-0378">Hydrolase</keyword>
<proteinExistence type="predicted"/>
<protein>
    <submittedName>
        <fullName evidence="2">Alpha/beta fold hydrolase</fullName>
    </submittedName>
</protein>
<evidence type="ECO:0000313" key="2">
    <source>
        <dbReference type="EMBL" id="HGS22042.1"/>
    </source>
</evidence>
<dbReference type="AlphaFoldDB" id="A0A7C4KHP6"/>
<comment type="caution">
    <text evidence="2">The sequence shown here is derived from an EMBL/GenBank/DDBJ whole genome shotgun (WGS) entry which is preliminary data.</text>
</comment>
<dbReference type="InterPro" id="IPR029058">
    <property type="entry name" value="AB_hydrolase_fold"/>
</dbReference>
<dbReference type="InterPro" id="IPR000073">
    <property type="entry name" value="AB_hydrolase_1"/>
</dbReference>
<dbReference type="GO" id="GO:0016787">
    <property type="term" value="F:hydrolase activity"/>
    <property type="evidence" value="ECO:0007669"/>
    <property type="project" value="UniProtKB-KW"/>
</dbReference>
<dbReference type="PANTHER" id="PTHR43689:SF8">
    <property type="entry name" value="ALPHA_BETA-HYDROLASES SUPERFAMILY PROTEIN"/>
    <property type="match status" value="1"/>
</dbReference>
<dbReference type="PRINTS" id="PR00111">
    <property type="entry name" value="ABHYDROLASE"/>
</dbReference>
<dbReference type="Pfam" id="PF00561">
    <property type="entry name" value="Abhydrolase_1"/>
    <property type="match status" value="1"/>
</dbReference>
<dbReference type="InterPro" id="IPR000639">
    <property type="entry name" value="Epox_hydrolase-like"/>
</dbReference>
<dbReference type="EMBL" id="DSYK01000452">
    <property type="protein sequence ID" value="HGS22042.1"/>
    <property type="molecule type" value="Genomic_DNA"/>
</dbReference>
<dbReference type="SUPFAM" id="SSF53474">
    <property type="entry name" value="alpha/beta-Hydrolases"/>
    <property type="match status" value="1"/>
</dbReference>
<organism evidence="2">
    <name type="scientific">Anaerolinea thermolimosa</name>
    <dbReference type="NCBI Taxonomy" id="229919"/>
    <lineage>
        <taxon>Bacteria</taxon>
        <taxon>Bacillati</taxon>
        <taxon>Chloroflexota</taxon>
        <taxon>Anaerolineae</taxon>
        <taxon>Anaerolineales</taxon>
        <taxon>Anaerolineaceae</taxon>
        <taxon>Anaerolinea</taxon>
    </lineage>
</organism>